<reference evidence="7 8" key="1">
    <citation type="submission" date="2019-03" db="EMBL/GenBank/DDBJ databases">
        <title>This is whole genome sequence of Paenibacillus sp MS74 strain.</title>
        <authorList>
            <person name="Trinh H.N."/>
        </authorList>
    </citation>
    <scope>NUCLEOTIDE SEQUENCE [LARGE SCALE GENOMIC DNA]</scope>
    <source>
        <strain evidence="7 8">MS74</strain>
    </source>
</reference>
<evidence type="ECO:0000256" key="2">
    <source>
        <dbReference type="ARBA" id="ARBA00009773"/>
    </source>
</evidence>
<dbReference type="GO" id="GO:0055085">
    <property type="term" value="P:transmembrane transport"/>
    <property type="evidence" value="ECO:0007669"/>
    <property type="project" value="TreeGrafter"/>
</dbReference>
<keyword evidence="4 6" id="KW-1133">Transmembrane helix</keyword>
<keyword evidence="3 6" id="KW-0812">Transmembrane</keyword>
<feature type="transmembrane region" description="Helical" evidence="6">
    <location>
        <begin position="157"/>
        <end position="175"/>
    </location>
</feature>
<evidence type="ECO:0000313" key="7">
    <source>
        <dbReference type="EMBL" id="TDF97593.1"/>
    </source>
</evidence>
<keyword evidence="5 6" id="KW-0472">Membrane</keyword>
<dbReference type="Pfam" id="PF01594">
    <property type="entry name" value="AI-2E_transport"/>
    <property type="match status" value="1"/>
</dbReference>
<protein>
    <submittedName>
        <fullName evidence="7">Sporulation integral membrane protein YtvI</fullName>
    </submittedName>
</protein>
<proteinExistence type="inferred from homology"/>
<dbReference type="GO" id="GO:0016020">
    <property type="term" value="C:membrane"/>
    <property type="evidence" value="ECO:0007669"/>
    <property type="project" value="UniProtKB-SubCell"/>
</dbReference>
<feature type="transmembrane region" description="Helical" evidence="6">
    <location>
        <begin position="270"/>
        <end position="290"/>
    </location>
</feature>
<feature type="transmembrane region" description="Helical" evidence="6">
    <location>
        <begin position="213"/>
        <end position="232"/>
    </location>
</feature>
<dbReference type="AlphaFoldDB" id="A0A4R5KPF3"/>
<dbReference type="OrthoDB" id="9774361at2"/>
<feature type="transmembrane region" description="Helical" evidence="6">
    <location>
        <begin position="238"/>
        <end position="263"/>
    </location>
</feature>
<evidence type="ECO:0000256" key="3">
    <source>
        <dbReference type="ARBA" id="ARBA00022692"/>
    </source>
</evidence>
<dbReference type="EMBL" id="SMRT01000005">
    <property type="protein sequence ID" value="TDF97593.1"/>
    <property type="molecule type" value="Genomic_DNA"/>
</dbReference>
<keyword evidence="8" id="KW-1185">Reference proteome</keyword>
<dbReference type="InterPro" id="IPR014227">
    <property type="entry name" value="YtvI-like"/>
</dbReference>
<sequence length="347" mass="37855">MPTKTIVFIIVSIVLLYGLFTVGFPFLLALVTAILMEPLVKWMIRYLRFSRLISASVACSLLIAVIAGLFFLLGRKVYLEFVEFIGKLPVLLNEADHFVREALTGKGILYRSFPEEWAGYIQSGLIQGMDAITDGLNRILTSAYGIGLNVAKTLPNFFILIVVFIIALYLISIGLEQIKNSFLALFSEESRGKINVVLDHLRVAIIGFLKAQLILSLLTYAITLVGLIIIGAQYPLAVALLVIIVDLLPILGTGSVLVPWAVYSFIQGDVFMAVGLVVLFLVITVFRRIAEPKIVGDAVGIGALSVLASLYIGFKLIGVTGLFLGPIVVIFFHALKKAGVLKLNIQV</sequence>
<feature type="transmembrane region" description="Helical" evidence="6">
    <location>
        <begin position="52"/>
        <end position="73"/>
    </location>
</feature>
<name>A0A4R5KPF3_9BACL</name>
<dbReference type="InterPro" id="IPR002549">
    <property type="entry name" value="AI-2E-like"/>
</dbReference>
<comment type="similarity">
    <text evidence="2">Belongs to the autoinducer-2 exporter (AI-2E) (TC 2.A.86) family.</text>
</comment>
<evidence type="ECO:0000256" key="4">
    <source>
        <dbReference type="ARBA" id="ARBA00022989"/>
    </source>
</evidence>
<dbReference type="NCBIfam" id="TIGR02872">
    <property type="entry name" value="spore_ytvI"/>
    <property type="match status" value="1"/>
</dbReference>
<evidence type="ECO:0000256" key="1">
    <source>
        <dbReference type="ARBA" id="ARBA00004141"/>
    </source>
</evidence>
<organism evidence="7 8">
    <name type="scientific">Paenibacillus piri</name>
    <dbReference type="NCBI Taxonomy" id="2547395"/>
    <lineage>
        <taxon>Bacteria</taxon>
        <taxon>Bacillati</taxon>
        <taxon>Bacillota</taxon>
        <taxon>Bacilli</taxon>
        <taxon>Bacillales</taxon>
        <taxon>Paenibacillaceae</taxon>
        <taxon>Paenibacillus</taxon>
    </lineage>
</organism>
<evidence type="ECO:0000256" key="6">
    <source>
        <dbReference type="SAM" id="Phobius"/>
    </source>
</evidence>
<evidence type="ECO:0000256" key="5">
    <source>
        <dbReference type="ARBA" id="ARBA00023136"/>
    </source>
</evidence>
<comment type="caution">
    <text evidence="7">The sequence shown here is derived from an EMBL/GenBank/DDBJ whole genome shotgun (WGS) entry which is preliminary data.</text>
</comment>
<dbReference type="Proteomes" id="UP000295636">
    <property type="component" value="Unassembled WGS sequence"/>
</dbReference>
<feature type="transmembrane region" description="Helical" evidence="6">
    <location>
        <begin position="310"/>
        <end position="335"/>
    </location>
</feature>
<feature type="transmembrane region" description="Helical" evidence="6">
    <location>
        <begin position="6"/>
        <end position="31"/>
    </location>
</feature>
<evidence type="ECO:0000313" key="8">
    <source>
        <dbReference type="Proteomes" id="UP000295636"/>
    </source>
</evidence>
<comment type="subcellular location">
    <subcellularLocation>
        <location evidence="1">Membrane</location>
        <topology evidence="1">Multi-pass membrane protein</topology>
    </subcellularLocation>
</comment>
<gene>
    <name evidence="7" type="primary">ytvI</name>
    <name evidence="7" type="ORF">E1757_13375</name>
</gene>
<dbReference type="RefSeq" id="WP_133228805.1">
    <property type="nucleotide sequence ID" value="NZ_SMRT01000005.1"/>
</dbReference>
<accession>A0A4R5KPF3</accession>
<dbReference type="PANTHER" id="PTHR21716">
    <property type="entry name" value="TRANSMEMBRANE PROTEIN"/>
    <property type="match status" value="1"/>
</dbReference>
<dbReference type="PANTHER" id="PTHR21716:SF68">
    <property type="entry name" value="TRANSPORT PROTEIN YTVI-RELATED"/>
    <property type="match status" value="1"/>
</dbReference>